<sequence>MEEHMSVDELNDMSNKLDVAKSKLWHLTCTEDANTCYITNNYKEFSCEDVEIEDINIIVLLAGISANTRHYFWPKRCLDSHEKRHYVLPIATIHNNLTTTIRIDDEIGDTTMQNSKYYISYYIHAKIDSFTIDINERCFEYHLIDKNNLIDILIKLLLCKIYYISETTLNNILKKNNCKTIDPKKLEEVSAFFKKDTGELSQTIVNKRSVDAMALLRTDKIFTLDDLKTHDVLKDYIKISTLTYFTEPYDTLCC</sequence>
<evidence type="ECO:0000313" key="1">
    <source>
        <dbReference type="EMBL" id="QHT26033.1"/>
    </source>
</evidence>
<protein>
    <submittedName>
        <fullName evidence="1">Uncharacterized protein</fullName>
    </submittedName>
</protein>
<organism evidence="1">
    <name type="scientific">viral metagenome</name>
    <dbReference type="NCBI Taxonomy" id="1070528"/>
    <lineage>
        <taxon>unclassified sequences</taxon>
        <taxon>metagenomes</taxon>
        <taxon>organismal metagenomes</taxon>
    </lineage>
</organism>
<dbReference type="EMBL" id="MN739777">
    <property type="protein sequence ID" value="QHT26033.1"/>
    <property type="molecule type" value="Genomic_DNA"/>
</dbReference>
<accession>A0A6C0ECB6</accession>
<reference evidence="1" key="1">
    <citation type="journal article" date="2020" name="Nature">
        <title>Giant virus diversity and host interactions through global metagenomics.</title>
        <authorList>
            <person name="Schulz F."/>
            <person name="Roux S."/>
            <person name="Paez-Espino D."/>
            <person name="Jungbluth S."/>
            <person name="Walsh D.A."/>
            <person name="Denef V.J."/>
            <person name="McMahon K.D."/>
            <person name="Konstantinidis K.T."/>
            <person name="Eloe-Fadrosh E.A."/>
            <person name="Kyrpides N.C."/>
            <person name="Woyke T."/>
        </authorList>
    </citation>
    <scope>NUCLEOTIDE SEQUENCE</scope>
    <source>
        <strain evidence="1">GVMAG-M-3300023179-27</strain>
    </source>
</reference>
<name>A0A6C0ECB6_9ZZZZ</name>
<dbReference type="AlphaFoldDB" id="A0A6C0ECB6"/>
<proteinExistence type="predicted"/>